<protein>
    <recommendedName>
        <fullName evidence="3">MULE transposase domain-containing protein</fullName>
    </recommendedName>
</protein>
<organism evidence="1 2">
    <name type="scientific">Heterodera trifolii</name>
    <dbReference type="NCBI Taxonomy" id="157864"/>
    <lineage>
        <taxon>Eukaryota</taxon>
        <taxon>Metazoa</taxon>
        <taxon>Ecdysozoa</taxon>
        <taxon>Nematoda</taxon>
        <taxon>Chromadorea</taxon>
        <taxon>Rhabditida</taxon>
        <taxon>Tylenchina</taxon>
        <taxon>Tylenchomorpha</taxon>
        <taxon>Tylenchoidea</taxon>
        <taxon>Heteroderidae</taxon>
        <taxon>Heteroderinae</taxon>
        <taxon>Heterodera</taxon>
    </lineage>
</organism>
<dbReference type="Proteomes" id="UP001620626">
    <property type="component" value="Unassembled WGS sequence"/>
</dbReference>
<dbReference type="AlphaFoldDB" id="A0ABD2JZY6"/>
<gene>
    <name evidence="1" type="ORF">niasHT_026149</name>
</gene>
<proteinExistence type="predicted"/>
<evidence type="ECO:0008006" key="3">
    <source>
        <dbReference type="Google" id="ProtNLM"/>
    </source>
</evidence>
<dbReference type="EMBL" id="JBICBT010000868">
    <property type="protein sequence ID" value="KAL3096209.1"/>
    <property type="molecule type" value="Genomic_DNA"/>
</dbReference>
<accession>A0ABD2JZY6</accession>
<sequence length="383" mass="44271">MKRRSRKIWICNDVWMDILPFFRRPQLRLKLAPISPLFDVLVDAHFDGKKELTLWKCMLISGVDNNRRKAKEATLFVLIGGKFVGISVARSSAAKQNPLMEPWDSFRLASSVWGRFRLGPVPSGQFRLASSVLVLKGPPQNGKQYCNKTKQQKTRVNALRAKHPQCSINFCLFHLVRNMKARLTNEQTHRFKTDAAFARAAKMVTSLAFVPLADLTPALAALEDHLPNELESVLDWFVINYVGRLRNNGTRTRPLFRPEEWSVYERTMNSTDRTNNFAEAYHRTLQHAIGQGHPPIWKFINILRERQKIIDVDFEHCLAGNAPPMKANRYREADKRILRILRRYNEEKAHPQIENDHQYGQNQNNPNLIIEMLGGISSNYQME</sequence>
<comment type="caution">
    <text evidence="1">The sequence shown here is derived from an EMBL/GenBank/DDBJ whole genome shotgun (WGS) entry which is preliminary data.</text>
</comment>
<evidence type="ECO:0000313" key="1">
    <source>
        <dbReference type="EMBL" id="KAL3096209.1"/>
    </source>
</evidence>
<evidence type="ECO:0000313" key="2">
    <source>
        <dbReference type="Proteomes" id="UP001620626"/>
    </source>
</evidence>
<name>A0ABD2JZY6_9BILA</name>
<keyword evidence="2" id="KW-1185">Reference proteome</keyword>
<reference evidence="1 2" key="1">
    <citation type="submission" date="2024-10" db="EMBL/GenBank/DDBJ databases">
        <authorList>
            <person name="Kim D."/>
        </authorList>
    </citation>
    <scope>NUCLEOTIDE SEQUENCE [LARGE SCALE GENOMIC DNA]</scope>
    <source>
        <strain evidence="1">BH-2024</strain>
    </source>
</reference>